<keyword evidence="2" id="KW-1185">Reference proteome</keyword>
<dbReference type="Pfam" id="PF10127">
    <property type="entry name" value="RlaP"/>
    <property type="match status" value="1"/>
</dbReference>
<gene>
    <name evidence="1" type="ORF">GD597_01340</name>
</gene>
<proteinExistence type="predicted"/>
<accession>A0A8J8FCK7</accession>
<dbReference type="Proteomes" id="UP000598971">
    <property type="component" value="Unassembled WGS sequence"/>
</dbReference>
<dbReference type="InterPro" id="IPR018775">
    <property type="entry name" value="RlaP"/>
</dbReference>
<evidence type="ECO:0000313" key="2">
    <source>
        <dbReference type="Proteomes" id="UP000598971"/>
    </source>
</evidence>
<organism evidence="1 2">
    <name type="scientific">Limnovirga soli</name>
    <dbReference type="NCBI Taxonomy" id="2656915"/>
    <lineage>
        <taxon>Bacteria</taxon>
        <taxon>Pseudomonadati</taxon>
        <taxon>Bacteroidota</taxon>
        <taxon>Chitinophagia</taxon>
        <taxon>Chitinophagales</taxon>
        <taxon>Chitinophagaceae</taxon>
        <taxon>Limnovirga</taxon>
    </lineage>
</organism>
<dbReference type="RefSeq" id="WP_171605996.1">
    <property type="nucleotide sequence ID" value="NZ_WHPF01000001.1"/>
</dbReference>
<name>A0A8J8FCK7_9BACT</name>
<dbReference type="PANTHER" id="PTHR34817">
    <property type="entry name" value="NUCLEOTIDYLTRANSFERASE"/>
    <property type="match status" value="1"/>
</dbReference>
<reference evidence="1" key="1">
    <citation type="submission" date="2019-10" db="EMBL/GenBank/DDBJ databases">
        <title>Draft genome sequence of Panacibacter sp. KCS-6.</title>
        <authorList>
            <person name="Yim K.J."/>
        </authorList>
    </citation>
    <scope>NUCLEOTIDE SEQUENCE</scope>
    <source>
        <strain evidence="1">KCS-6</strain>
    </source>
</reference>
<protein>
    <submittedName>
        <fullName evidence="1">Nucleotidyltransferase domain-containing protein</fullName>
    </submittedName>
</protein>
<comment type="caution">
    <text evidence="1">The sequence shown here is derived from an EMBL/GenBank/DDBJ whole genome shotgun (WGS) entry which is preliminary data.</text>
</comment>
<dbReference type="InterPro" id="IPR043519">
    <property type="entry name" value="NT_sf"/>
</dbReference>
<dbReference type="EMBL" id="WHPF01000001">
    <property type="protein sequence ID" value="NNV54083.1"/>
    <property type="molecule type" value="Genomic_DNA"/>
</dbReference>
<evidence type="ECO:0000313" key="1">
    <source>
        <dbReference type="EMBL" id="NNV54083.1"/>
    </source>
</evidence>
<sequence length="253" mass="30096">MENITTIIAQIEKKYDVRILHACETGSRAWGFPSPDSDYDIRFIYMHKIDWYLSLSERKDTIEFMLNEELDITGWDLKKSLVLLKKSNAALIERFQSPIEYFSIPNFHNEFKKLITDYYSPTAVFFHHYSLAKKFWEDLKDTDSVKLKQYFYLIRSLLSCNWILQNNSVVPMHMEGLMEVLDDFRKEEIKKLIAKKATVGEKHSHKREESLHKWLMELWIMIEASKDKLGSNKMNYALLDSFLIKVLYENIDN</sequence>
<dbReference type="AlphaFoldDB" id="A0A8J8FCK7"/>
<dbReference type="SUPFAM" id="SSF81301">
    <property type="entry name" value="Nucleotidyltransferase"/>
    <property type="match status" value="1"/>
</dbReference>
<dbReference type="PANTHER" id="PTHR34817:SF2">
    <property type="entry name" value="NUCLEOTIDYLTRANSFERASE"/>
    <property type="match status" value="1"/>
</dbReference>